<dbReference type="SUPFAM" id="SSF101967">
    <property type="entry name" value="Adhesin YadA, collagen-binding domain"/>
    <property type="match status" value="2"/>
</dbReference>
<dbReference type="RefSeq" id="WP_210055418.1">
    <property type="nucleotide sequence ID" value="NZ_BAAAMH010000019.1"/>
</dbReference>
<dbReference type="InterPro" id="IPR051328">
    <property type="entry name" value="T7SS_ABC-Transporter"/>
</dbReference>
<dbReference type="PANTHER" id="PTHR43077:SF5">
    <property type="entry name" value="PHAGE INFECTION PROTEIN"/>
    <property type="match status" value="1"/>
</dbReference>
<gene>
    <name evidence="6" type="ORF">JOF54_002085</name>
</gene>
<feature type="transmembrane region" description="Helical" evidence="5">
    <location>
        <begin position="732"/>
        <end position="752"/>
    </location>
</feature>
<dbReference type="InterPro" id="IPR017500">
    <property type="entry name" value="Phage_infect_YhgE_N"/>
</dbReference>
<keyword evidence="3 5" id="KW-1133">Transmembrane helix</keyword>
<dbReference type="PANTHER" id="PTHR43077">
    <property type="entry name" value="TRANSPORT PERMEASE YVFS-RELATED"/>
    <property type="match status" value="1"/>
</dbReference>
<evidence type="ECO:0000256" key="5">
    <source>
        <dbReference type="SAM" id="Phobius"/>
    </source>
</evidence>
<feature type="transmembrane region" description="Helical" evidence="5">
    <location>
        <begin position="681"/>
        <end position="703"/>
    </location>
</feature>
<evidence type="ECO:0000256" key="1">
    <source>
        <dbReference type="ARBA" id="ARBA00004141"/>
    </source>
</evidence>
<evidence type="ECO:0000256" key="2">
    <source>
        <dbReference type="ARBA" id="ARBA00022692"/>
    </source>
</evidence>
<comment type="caution">
    <text evidence="6">The sequence shown here is derived from an EMBL/GenBank/DDBJ whole genome shotgun (WGS) entry which is preliminary data.</text>
</comment>
<feature type="transmembrane region" description="Helical" evidence="5">
    <location>
        <begin position="620"/>
        <end position="643"/>
    </location>
</feature>
<reference evidence="6 7" key="1">
    <citation type="submission" date="2021-03" db="EMBL/GenBank/DDBJ databases">
        <title>Sequencing the genomes of 1000 actinobacteria strains.</title>
        <authorList>
            <person name="Klenk H.-P."/>
        </authorList>
    </citation>
    <scope>NUCLEOTIDE SEQUENCE [LARGE SCALE GENOMIC DNA]</scope>
    <source>
        <strain evidence="6 7">DSM 12936</strain>
    </source>
</reference>
<proteinExistence type="predicted"/>
<comment type="subcellular location">
    <subcellularLocation>
        <location evidence="1">Membrane</location>
        <topology evidence="1">Multi-pass membrane protein</topology>
    </subcellularLocation>
</comment>
<feature type="transmembrane region" description="Helical" evidence="5">
    <location>
        <begin position="581"/>
        <end position="599"/>
    </location>
</feature>
<keyword evidence="7" id="KW-1185">Reference proteome</keyword>
<dbReference type="NCBIfam" id="TIGR03061">
    <property type="entry name" value="pip_yhgE_Nterm"/>
    <property type="match status" value="1"/>
</dbReference>
<sequence>MYPLERATSSRRVGLWSLVGLVLVPLVVAAGFLWATWDSTDRLDRVQAAVVNLDEPVELDGQTVPLGRQLAGGLVTGGSGEEKVDTNFDWVLTDAADADAGLRSGGYAAVVTIPKTFSARATSFSKTDADSIRPATIDVRTSEVSGIADPVVGQAITAAATSALNTTLTKQYLDGIYVGFNDLGKQFSTVADASDQLADGAEDLSKGIDGVATGTRGLADGLEQLDDGAQQLSTGSTQLTTGTAALATGLQKLSEGAAALPGGARELAKGTTASADGADDLADGAGKLADGAGQLSTGASQLASGVGALRNGTPDQPGGTKAFAAGVQQYAAGVTTYRDTFAALADAPDATVLAQVPTLCPEGTPAELCSGIVDAFQGGITATLAGFENTEDPRTGATVPGLIPSAEQLAAGAKGVDGGVAQLSTGASGLAGGAKTLATGTSGLAGGATQLADGLDQLAEGTDQFAKGLVPLTAGIASSADGAAELATGVREFGTGVTGLATGTAQSASGADQLATGVVKLSDGGEQLADGSRELSDGLAKGADAVPSYDKNTREKLSDVVAQPVQTEAPTSAFSDVTTTTFLAVLALWVGALASYLVLRPFTARVLASMKPSWRLALEGLLPGLVIGLVQAVALTVVLELLLDLPAGRAVQMGVFLGLVAAAFVAVNHALVAWFGGVGRFLSVAVVVAGAAGAVTSAVPASFDVLRPFLPLTPAFDGLRAVVADGSGAGSAASLLVAWLLVGVVAGVLAVARRRVVAPVVAVPAV</sequence>
<protein>
    <submittedName>
        <fullName evidence="6">Membrane protein</fullName>
    </submittedName>
</protein>
<evidence type="ECO:0000313" key="6">
    <source>
        <dbReference type="EMBL" id="MBP2417163.1"/>
    </source>
</evidence>
<dbReference type="InterPro" id="IPR011049">
    <property type="entry name" value="Serralysin-like_metalloprot_C"/>
</dbReference>
<dbReference type="NCBIfam" id="TIGR03057">
    <property type="entry name" value="xxxLxxG_by_4"/>
    <property type="match status" value="4"/>
</dbReference>
<evidence type="ECO:0000313" key="7">
    <source>
        <dbReference type="Proteomes" id="UP000758168"/>
    </source>
</evidence>
<dbReference type="Gene3D" id="1.10.287.950">
    <property type="entry name" value="Methyl-accepting chemotaxis protein"/>
    <property type="match status" value="1"/>
</dbReference>
<keyword evidence="4 5" id="KW-0472">Membrane</keyword>
<keyword evidence="2 5" id="KW-0812">Transmembrane</keyword>
<dbReference type="EMBL" id="JAGIOB010000001">
    <property type="protein sequence ID" value="MBP2417163.1"/>
    <property type="molecule type" value="Genomic_DNA"/>
</dbReference>
<evidence type="ECO:0000256" key="4">
    <source>
        <dbReference type="ARBA" id="ARBA00023136"/>
    </source>
</evidence>
<dbReference type="InterPro" id="IPR023908">
    <property type="entry name" value="xxxLxxG_rpt"/>
</dbReference>
<evidence type="ECO:0000256" key="3">
    <source>
        <dbReference type="ARBA" id="ARBA00022989"/>
    </source>
</evidence>
<dbReference type="Proteomes" id="UP000758168">
    <property type="component" value="Unassembled WGS sequence"/>
</dbReference>
<feature type="transmembrane region" description="Helical" evidence="5">
    <location>
        <begin position="655"/>
        <end position="674"/>
    </location>
</feature>
<name>A0ABS4ZAA1_9ACTN</name>
<accession>A0ABS4ZAA1</accession>
<organism evidence="6 7">
    <name type="scientific">Microlunatus capsulatus</name>
    <dbReference type="NCBI Taxonomy" id="99117"/>
    <lineage>
        <taxon>Bacteria</taxon>
        <taxon>Bacillati</taxon>
        <taxon>Actinomycetota</taxon>
        <taxon>Actinomycetes</taxon>
        <taxon>Propionibacteriales</taxon>
        <taxon>Propionibacteriaceae</taxon>
        <taxon>Microlunatus</taxon>
    </lineage>
</organism>